<sequence length="78" mass="8359">MDSITSVLATMLYCHGSTHTRHPARLSAAGPEGQHAGSVSSRALLQTDGTLHRGLEPELYSRLMGHSTEGWNQSSTPD</sequence>
<keyword evidence="2" id="KW-1185">Reference proteome</keyword>
<organism evidence="1 2">
    <name type="scientific">Muraenolepis orangiensis</name>
    <name type="common">Patagonian moray cod</name>
    <dbReference type="NCBI Taxonomy" id="630683"/>
    <lineage>
        <taxon>Eukaryota</taxon>
        <taxon>Metazoa</taxon>
        <taxon>Chordata</taxon>
        <taxon>Craniata</taxon>
        <taxon>Vertebrata</taxon>
        <taxon>Euteleostomi</taxon>
        <taxon>Actinopterygii</taxon>
        <taxon>Neopterygii</taxon>
        <taxon>Teleostei</taxon>
        <taxon>Neoteleostei</taxon>
        <taxon>Acanthomorphata</taxon>
        <taxon>Zeiogadaria</taxon>
        <taxon>Gadariae</taxon>
        <taxon>Gadiformes</taxon>
        <taxon>Muraenolepidoidei</taxon>
        <taxon>Muraenolepididae</taxon>
        <taxon>Muraenolepis</taxon>
    </lineage>
</organism>
<protein>
    <submittedName>
        <fullName evidence="1">Uncharacterized protein</fullName>
    </submittedName>
</protein>
<gene>
    <name evidence="1" type="ORF">NHX12_013404</name>
</gene>
<evidence type="ECO:0000313" key="1">
    <source>
        <dbReference type="EMBL" id="KAJ3587013.1"/>
    </source>
</evidence>
<name>A0A9Q0DGB6_9TELE</name>
<proteinExistence type="predicted"/>
<dbReference type="EMBL" id="JANIIK010000117">
    <property type="protein sequence ID" value="KAJ3587013.1"/>
    <property type="molecule type" value="Genomic_DNA"/>
</dbReference>
<evidence type="ECO:0000313" key="2">
    <source>
        <dbReference type="Proteomes" id="UP001148018"/>
    </source>
</evidence>
<comment type="caution">
    <text evidence="1">The sequence shown here is derived from an EMBL/GenBank/DDBJ whole genome shotgun (WGS) entry which is preliminary data.</text>
</comment>
<accession>A0A9Q0DGB6</accession>
<reference evidence="1" key="1">
    <citation type="submission" date="2022-07" db="EMBL/GenBank/DDBJ databases">
        <title>Chromosome-level genome of Muraenolepis orangiensis.</title>
        <authorList>
            <person name="Kim J."/>
        </authorList>
    </citation>
    <scope>NUCLEOTIDE SEQUENCE</scope>
    <source>
        <strain evidence="1">KU_S4_2022</strain>
        <tissue evidence="1">Muscle</tissue>
    </source>
</reference>
<dbReference type="Proteomes" id="UP001148018">
    <property type="component" value="Unassembled WGS sequence"/>
</dbReference>
<dbReference type="AlphaFoldDB" id="A0A9Q0DGB6"/>